<name>A0A3M7TVD0_9BACI</name>
<keyword evidence="2" id="KW-0808">Transferase</keyword>
<keyword evidence="2" id="KW-0548">Nucleotidyltransferase</keyword>
<sequence length="130" mass="14474">MVEVYIDGASAGNPGPSGAGIFIKGEGYVIKESIPLGTMTNHHAEFSALVEALKICAGHGFSIISLRTDSQIVADAVEKRYVKREEFQKYLNESLTLMDDHFDYCFIKWIPGKQNKEADFLSKRAVQMNK</sequence>
<dbReference type="CDD" id="cd09279">
    <property type="entry name" value="RNase_HI_like"/>
    <property type="match status" value="1"/>
</dbReference>
<dbReference type="EMBL" id="RHIB01000001">
    <property type="protein sequence ID" value="RNA69403.1"/>
    <property type="molecule type" value="Genomic_DNA"/>
</dbReference>
<dbReference type="SUPFAM" id="SSF53098">
    <property type="entry name" value="Ribonuclease H-like"/>
    <property type="match status" value="1"/>
</dbReference>
<dbReference type="InterPro" id="IPR036397">
    <property type="entry name" value="RNaseH_sf"/>
</dbReference>
<comment type="caution">
    <text evidence="2">The sequence shown here is derived from an EMBL/GenBank/DDBJ whole genome shotgun (WGS) entry which is preliminary data.</text>
</comment>
<dbReference type="AlphaFoldDB" id="A0A3M7TVD0"/>
<evidence type="ECO:0000259" key="1">
    <source>
        <dbReference type="PROSITE" id="PS50879"/>
    </source>
</evidence>
<dbReference type="PANTHER" id="PTHR46387">
    <property type="entry name" value="POLYNUCLEOTIDYL TRANSFERASE, RIBONUCLEASE H-LIKE SUPERFAMILY PROTEIN"/>
    <property type="match status" value="1"/>
</dbReference>
<dbReference type="InterPro" id="IPR012337">
    <property type="entry name" value="RNaseH-like_sf"/>
</dbReference>
<protein>
    <submittedName>
        <fullName evidence="2">Reverse transcriptase-like protein</fullName>
    </submittedName>
</protein>
<dbReference type="PROSITE" id="PS50879">
    <property type="entry name" value="RNASE_H_1"/>
    <property type="match status" value="1"/>
</dbReference>
<dbReference type="Pfam" id="PF13456">
    <property type="entry name" value="RVT_3"/>
    <property type="match status" value="1"/>
</dbReference>
<proteinExistence type="predicted"/>
<gene>
    <name evidence="2" type="ORF">EBO34_05555</name>
</gene>
<dbReference type="GO" id="GO:0003676">
    <property type="term" value="F:nucleic acid binding"/>
    <property type="evidence" value="ECO:0007669"/>
    <property type="project" value="InterPro"/>
</dbReference>
<dbReference type="GO" id="GO:0003964">
    <property type="term" value="F:RNA-directed DNA polymerase activity"/>
    <property type="evidence" value="ECO:0007669"/>
    <property type="project" value="UniProtKB-KW"/>
</dbReference>
<keyword evidence="2" id="KW-0695">RNA-directed DNA polymerase</keyword>
<dbReference type="InterPro" id="IPR002156">
    <property type="entry name" value="RNaseH_domain"/>
</dbReference>
<evidence type="ECO:0000313" key="3">
    <source>
        <dbReference type="Proteomes" id="UP000278746"/>
    </source>
</evidence>
<dbReference type="Proteomes" id="UP000278746">
    <property type="component" value="Unassembled WGS sequence"/>
</dbReference>
<dbReference type="Gene3D" id="3.30.420.10">
    <property type="entry name" value="Ribonuclease H-like superfamily/Ribonuclease H"/>
    <property type="match status" value="1"/>
</dbReference>
<dbReference type="OrthoDB" id="7845843at2"/>
<keyword evidence="3" id="KW-1185">Reference proteome</keyword>
<reference evidence="2 3" key="1">
    <citation type="submission" date="2018-10" db="EMBL/GenBank/DDBJ databases">
        <title>Bacillus Keqinensis sp. nov., a moderately halophilic bacterium isolated from a saline-alkaline lake.</title>
        <authorList>
            <person name="Wang H."/>
        </authorList>
    </citation>
    <scope>NUCLEOTIDE SEQUENCE [LARGE SCALE GENOMIC DNA]</scope>
    <source>
        <strain evidence="2 3">KQ-3</strain>
    </source>
</reference>
<feature type="domain" description="RNase H type-1" evidence="1">
    <location>
        <begin position="1"/>
        <end position="127"/>
    </location>
</feature>
<dbReference type="GO" id="GO:0004523">
    <property type="term" value="F:RNA-DNA hybrid ribonuclease activity"/>
    <property type="evidence" value="ECO:0007669"/>
    <property type="project" value="InterPro"/>
</dbReference>
<organism evidence="2 3">
    <name type="scientific">Alteribacter keqinensis</name>
    <dbReference type="NCBI Taxonomy" id="2483800"/>
    <lineage>
        <taxon>Bacteria</taxon>
        <taxon>Bacillati</taxon>
        <taxon>Bacillota</taxon>
        <taxon>Bacilli</taxon>
        <taxon>Bacillales</taxon>
        <taxon>Bacillaceae</taxon>
        <taxon>Alteribacter</taxon>
    </lineage>
</organism>
<evidence type="ECO:0000313" key="2">
    <source>
        <dbReference type="EMBL" id="RNA69403.1"/>
    </source>
</evidence>
<accession>A0A3M7TVD0</accession>
<dbReference type="RefSeq" id="WP_122896923.1">
    <property type="nucleotide sequence ID" value="NZ_RHIB01000001.1"/>
</dbReference>
<dbReference type="PANTHER" id="PTHR46387:SF2">
    <property type="entry name" value="RIBONUCLEASE HI"/>
    <property type="match status" value="1"/>
</dbReference>